<dbReference type="Proteomes" id="UP001432166">
    <property type="component" value="Chromosome"/>
</dbReference>
<evidence type="ECO:0000313" key="1">
    <source>
        <dbReference type="EMBL" id="WTP49026.1"/>
    </source>
</evidence>
<name>A0ABZ1JBN7_9ACTN</name>
<keyword evidence="2" id="KW-1185">Reference proteome</keyword>
<sequence length="96" mass="10496">MRRIAIISSVSLTAIAATTGLALWLNQPSYDEIADSCTQALQDRPAGDKAKPDACDGLTQDDYNTLLMSHVMDSLGWTDEDGNFDKNKMLEDSLND</sequence>
<reference evidence="1" key="1">
    <citation type="submission" date="2022-10" db="EMBL/GenBank/DDBJ databases">
        <title>The complete genomes of actinobacterial strains from the NBC collection.</title>
        <authorList>
            <person name="Joergensen T.S."/>
            <person name="Alvarez Arevalo M."/>
            <person name="Sterndorff E.B."/>
            <person name="Faurdal D."/>
            <person name="Vuksanovic O."/>
            <person name="Mourched A.-S."/>
            <person name="Charusanti P."/>
            <person name="Shaw S."/>
            <person name="Blin K."/>
            <person name="Weber T."/>
        </authorList>
    </citation>
    <scope>NUCLEOTIDE SEQUENCE</scope>
    <source>
        <strain evidence="1">NBC_00189</strain>
    </source>
</reference>
<dbReference type="RefSeq" id="WP_328937442.1">
    <property type="nucleotide sequence ID" value="NZ_CP108133.1"/>
</dbReference>
<accession>A0ABZ1JBN7</accession>
<evidence type="ECO:0000313" key="2">
    <source>
        <dbReference type="Proteomes" id="UP001432166"/>
    </source>
</evidence>
<gene>
    <name evidence="1" type="ORF">OG288_12350</name>
</gene>
<organism evidence="1 2">
    <name type="scientific">Streptomyces tauricus</name>
    <dbReference type="NCBI Taxonomy" id="68274"/>
    <lineage>
        <taxon>Bacteria</taxon>
        <taxon>Bacillati</taxon>
        <taxon>Actinomycetota</taxon>
        <taxon>Actinomycetes</taxon>
        <taxon>Kitasatosporales</taxon>
        <taxon>Streptomycetaceae</taxon>
        <taxon>Streptomyces</taxon>
        <taxon>Streptomyces aurantiacus group</taxon>
    </lineage>
</organism>
<proteinExistence type="predicted"/>
<protein>
    <recommendedName>
        <fullName evidence="3">Secreted protein</fullName>
    </recommendedName>
</protein>
<evidence type="ECO:0008006" key="3">
    <source>
        <dbReference type="Google" id="ProtNLM"/>
    </source>
</evidence>
<dbReference type="EMBL" id="CP108133">
    <property type="protein sequence ID" value="WTP49026.1"/>
    <property type="molecule type" value="Genomic_DNA"/>
</dbReference>